<dbReference type="PROSITE" id="PS50144">
    <property type="entry name" value="MATH"/>
    <property type="match status" value="1"/>
</dbReference>
<dbReference type="InParanoid" id="W4K8W9"/>
<dbReference type="InterPro" id="IPR002083">
    <property type="entry name" value="MATH/TRAF_dom"/>
</dbReference>
<evidence type="ECO:0000313" key="5">
    <source>
        <dbReference type="Proteomes" id="UP000030671"/>
    </source>
</evidence>
<dbReference type="GeneID" id="20672781"/>
<dbReference type="STRING" id="747525.W4K8W9"/>
<accession>W4K8W9</accession>
<dbReference type="EMBL" id="KI925458">
    <property type="protein sequence ID" value="ETW81780.1"/>
    <property type="molecule type" value="Genomic_DNA"/>
</dbReference>
<dbReference type="AlphaFoldDB" id="W4K8W9"/>
<name>W4K8W9_HETIT</name>
<dbReference type="Gene3D" id="2.60.210.10">
    <property type="entry name" value="Apoptosis, Tumor Necrosis Factor Receptor Associated Protein 2, Chain A"/>
    <property type="match status" value="1"/>
</dbReference>
<feature type="compositionally biased region" description="Acidic residues" evidence="1">
    <location>
        <begin position="321"/>
        <end position="331"/>
    </location>
</feature>
<proteinExistence type="predicted"/>
<dbReference type="GO" id="GO:0030163">
    <property type="term" value="P:protein catabolic process"/>
    <property type="evidence" value="ECO:0007669"/>
    <property type="project" value="UniProtKB-ARBA"/>
</dbReference>
<evidence type="ECO:0000259" key="2">
    <source>
        <dbReference type="PROSITE" id="PS50097"/>
    </source>
</evidence>
<dbReference type="KEGG" id="hir:HETIRDRAFT_409572"/>
<keyword evidence="5" id="KW-1185">Reference proteome</keyword>
<dbReference type="RefSeq" id="XP_009546385.1">
    <property type="nucleotide sequence ID" value="XM_009548090.1"/>
</dbReference>
<dbReference type="Pfam" id="PF22486">
    <property type="entry name" value="MATH_2"/>
    <property type="match status" value="1"/>
</dbReference>
<dbReference type="CDD" id="cd00121">
    <property type="entry name" value="MATH"/>
    <property type="match status" value="1"/>
</dbReference>
<feature type="domain" description="BTB" evidence="2">
    <location>
        <begin position="335"/>
        <end position="398"/>
    </location>
</feature>
<dbReference type="eggNOG" id="ENOG502QS84">
    <property type="taxonomic scope" value="Eukaryota"/>
</dbReference>
<dbReference type="InterPro" id="IPR008974">
    <property type="entry name" value="TRAF-like"/>
</dbReference>
<feature type="region of interest" description="Disordered" evidence="1">
    <location>
        <begin position="295"/>
        <end position="355"/>
    </location>
</feature>
<dbReference type="SUPFAM" id="SSF49599">
    <property type="entry name" value="TRAF domain-like"/>
    <property type="match status" value="1"/>
</dbReference>
<dbReference type="InterPro" id="IPR000210">
    <property type="entry name" value="BTB/POZ_dom"/>
</dbReference>
<evidence type="ECO:0000259" key="3">
    <source>
        <dbReference type="PROSITE" id="PS50144"/>
    </source>
</evidence>
<protein>
    <recommendedName>
        <fullName evidence="6">MATH domain-containing protein</fullName>
    </recommendedName>
</protein>
<gene>
    <name evidence="4" type="ORF">HETIRDRAFT_409572</name>
</gene>
<dbReference type="OrthoDB" id="6359816at2759"/>
<dbReference type="HOGENOM" id="CLU_017785_0_0_1"/>
<sequence>MDVEEFQESNSITFEWTVKGLRHLFESSKGEAKSKVTKSVKFGSGQWQILFYANAGTGNANDASSHISLFLSCEPTQEEKDNSLNGKWVREGLFRFTFELRNLSKQELFNMKEAHNHSFSYKTANWGWAQFARRDAVYYQRHSVKTADAFVIVCTITSTPTTPKPPPPIPRTAVPKDLLDSVGSLLDDPLYSDVEFVLPRRGTGLKNAKRIYAAKKLLGRADYFATMFNSGFAEASHDDTPLTIANIASPSETNDRASEVTAFSGNFEDSDEEDEDILDNASADISQLEFEDRTLLPEDTNNDEEAAPKPPAEPFTSNIDFTDDTDKADEGEDRRNVRAKLSHPSSPRSHDSPLALASEYPNTLAGPSKMRVVVKDVAYSTYFAVLHYLYTDTIRFAPLSSSFNTTPHVTISTTSTQTPNESQANLGATLRTAQSQGEPSTSVAARSRREWLQQWERDNAGKIALPCSAKAVYRLADKLDLRELRERAFQHITNSLTVENVPYEVFSTFSGIFETVRKVQVKFFLDHWSDIRSSDAMRNVWQQIRIGRHPGFEEVWPVIATNLEFKPQVKEKTGLDREESNSV</sequence>
<evidence type="ECO:0008006" key="6">
    <source>
        <dbReference type="Google" id="ProtNLM"/>
    </source>
</evidence>
<reference evidence="4 5" key="1">
    <citation type="journal article" date="2012" name="New Phytol.">
        <title>Insight into trade-off between wood decay and parasitism from the genome of a fungal forest pathogen.</title>
        <authorList>
            <person name="Olson A."/>
            <person name="Aerts A."/>
            <person name="Asiegbu F."/>
            <person name="Belbahri L."/>
            <person name="Bouzid O."/>
            <person name="Broberg A."/>
            <person name="Canback B."/>
            <person name="Coutinho P.M."/>
            <person name="Cullen D."/>
            <person name="Dalman K."/>
            <person name="Deflorio G."/>
            <person name="van Diepen L.T."/>
            <person name="Dunand C."/>
            <person name="Duplessis S."/>
            <person name="Durling M."/>
            <person name="Gonthier P."/>
            <person name="Grimwood J."/>
            <person name="Fossdal C.G."/>
            <person name="Hansson D."/>
            <person name="Henrissat B."/>
            <person name="Hietala A."/>
            <person name="Himmelstrand K."/>
            <person name="Hoffmeister D."/>
            <person name="Hogberg N."/>
            <person name="James T.Y."/>
            <person name="Karlsson M."/>
            <person name="Kohler A."/>
            <person name="Kues U."/>
            <person name="Lee Y.H."/>
            <person name="Lin Y.C."/>
            <person name="Lind M."/>
            <person name="Lindquist E."/>
            <person name="Lombard V."/>
            <person name="Lucas S."/>
            <person name="Lunden K."/>
            <person name="Morin E."/>
            <person name="Murat C."/>
            <person name="Park J."/>
            <person name="Raffaello T."/>
            <person name="Rouze P."/>
            <person name="Salamov A."/>
            <person name="Schmutz J."/>
            <person name="Solheim H."/>
            <person name="Stahlberg J."/>
            <person name="Velez H."/>
            <person name="de Vries R.P."/>
            <person name="Wiebenga A."/>
            <person name="Woodward S."/>
            <person name="Yakovlev I."/>
            <person name="Garbelotto M."/>
            <person name="Martin F."/>
            <person name="Grigoriev I.V."/>
            <person name="Stenlid J."/>
        </authorList>
    </citation>
    <scope>NUCLEOTIDE SEQUENCE [LARGE SCALE GENOMIC DNA]</scope>
    <source>
        <strain evidence="4 5">TC 32-1</strain>
    </source>
</reference>
<dbReference type="PROSITE" id="PS50097">
    <property type="entry name" value="BTB"/>
    <property type="match status" value="1"/>
</dbReference>
<dbReference type="Proteomes" id="UP000030671">
    <property type="component" value="Unassembled WGS sequence"/>
</dbReference>
<feature type="domain" description="MATH" evidence="3">
    <location>
        <begin position="11"/>
        <end position="156"/>
    </location>
</feature>
<evidence type="ECO:0000313" key="4">
    <source>
        <dbReference type="EMBL" id="ETW81780.1"/>
    </source>
</evidence>
<dbReference type="Gene3D" id="3.30.710.10">
    <property type="entry name" value="Potassium Channel Kv1.1, Chain A"/>
    <property type="match status" value="2"/>
</dbReference>
<dbReference type="PANTHER" id="PTHR24413">
    <property type="entry name" value="SPECKLE-TYPE POZ PROTEIN"/>
    <property type="match status" value="1"/>
</dbReference>
<organism evidence="4 5">
    <name type="scientific">Heterobasidion irregulare (strain TC 32-1)</name>
    <dbReference type="NCBI Taxonomy" id="747525"/>
    <lineage>
        <taxon>Eukaryota</taxon>
        <taxon>Fungi</taxon>
        <taxon>Dikarya</taxon>
        <taxon>Basidiomycota</taxon>
        <taxon>Agaricomycotina</taxon>
        <taxon>Agaricomycetes</taxon>
        <taxon>Russulales</taxon>
        <taxon>Bondarzewiaceae</taxon>
        <taxon>Heterobasidion</taxon>
        <taxon>Heterobasidion annosum species complex</taxon>
    </lineage>
</organism>
<evidence type="ECO:0000256" key="1">
    <source>
        <dbReference type="SAM" id="MobiDB-lite"/>
    </source>
</evidence>
<dbReference type="InterPro" id="IPR011333">
    <property type="entry name" value="SKP1/BTB/POZ_sf"/>
</dbReference>